<dbReference type="InterPro" id="IPR003961">
    <property type="entry name" value="FN3_dom"/>
</dbReference>
<dbReference type="InterPro" id="IPR013783">
    <property type="entry name" value="Ig-like_fold"/>
</dbReference>
<dbReference type="InterPro" id="IPR036116">
    <property type="entry name" value="FN3_sf"/>
</dbReference>
<reference evidence="2 3" key="1">
    <citation type="submission" date="2019-08" db="EMBL/GenBank/DDBJ databases">
        <authorList>
            <person name="Kuhnert P."/>
        </authorList>
    </citation>
    <scope>NUCLEOTIDE SEQUENCE [LARGE SCALE GENOMIC DNA]</scope>
    <source>
        <strain evidence="2 3">B36.5</strain>
    </source>
</reference>
<sequence length="937" mass="107202">MVILYDNNGKRLIKGLDIGWSFSQKRNKEGTGKLELAEYPVNAKYVTLYKDKEKIKDMVISDNASNDKQTTTNIRTLESLFKNYKIPESWHGWDDKPLNFVLSDCIYGFDYIRRSTLEDFTNYIEKVNIDLNKIKDGDIHLQFHEVGDAIQYYEEGSITFAFDCGDVVSDRYIRWTASIGEKTYIGVQSVSSHNPITNIGQVDFSHAPILTANRGVEEDSSIRGVKIASDKRYVAVRFILKYINADWTQDFATHKVYNEHNILVDRTVRGFTPVLRAFEIITRKKTEFNLKFIPPELQDLVTGLELSNCTLWEAIQKIREKYTFDTRCYFEKGTVYFEFNASFVKNKIKQADFILRTSDKKNTQLNNTNIKELKTNVQKINVLHCYGEGEKQQRLYVRVPGVGTYDGMPTVEDIFTDTKIKTREELQKAGLERLKEKRGDDNPIFEVETLQPIRLFDKVSLVHPETETVYNVIVEEESIAYKGGVLSQKFGLGGFLFNPFDKLVQKKPTDTDTKIILPPLGVTATAKDTSIVLEWEGAAEDYVIQWKEKTQSYYNYRTVNQKKETFERLENNSTYLFSVAAIFNGVLSPYSAEIECTPTSDKVSFPAETESLAFYPADETPQELPEPDPSYTAWQKNIIEYECSGKTIIEMTFKEALHDCIILNGTLENDFVLKLFFDEANGNGTKYYLIIFKLEGNYNLTITTGIKNTRSVTHPITNETYGLGCYVVVDRKGNVFHFKGEKGSGSFGDIDTTNIINDEDFFIIEQDREAKKADKVTTLTAIQKYDSPIGEIKTFYDDEYKHGFLECNGAPFSPDVFPDFTEYVKNTFHLGVDTHTGWPFRPLLKDSVAFSSPLGEIKTFYDDEYKHGFLECNGAPFSPDVFPDFTEYVKNTFHLGVDTHTGWPFRPLIERTDGTKVFIKAVTDSGKKIYIKAVQGV</sequence>
<dbReference type="Gene3D" id="2.60.40.10">
    <property type="entry name" value="Immunoglobulins"/>
    <property type="match status" value="1"/>
</dbReference>
<dbReference type="Proteomes" id="UP000323594">
    <property type="component" value="Chromosome"/>
</dbReference>
<dbReference type="EMBL" id="CP042817">
    <property type="protein sequence ID" value="QEJ97965.1"/>
    <property type="molecule type" value="Genomic_DNA"/>
</dbReference>
<evidence type="ECO:0000313" key="3">
    <source>
        <dbReference type="Proteomes" id="UP000323594"/>
    </source>
</evidence>
<accession>A0AAE6M7L0</accession>
<proteinExistence type="predicted"/>
<protein>
    <submittedName>
        <fullName evidence="2">Fibronectin type III domain-containing protein</fullName>
    </submittedName>
</protein>
<dbReference type="PROSITE" id="PS50853">
    <property type="entry name" value="FN3"/>
    <property type="match status" value="1"/>
</dbReference>
<dbReference type="CDD" id="cd00063">
    <property type="entry name" value="FN3"/>
    <property type="match status" value="1"/>
</dbReference>
<dbReference type="RefSeq" id="WP_148884530.1">
    <property type="nucleotide sequence ID" value="NZ_CP042817.1"/>
</dbReference>
<name>A0AAE6M7L0_TREPH</name>
<organism evidence="2 3">
    <name type="scientific">Treponema phagedenis</name>
    <dbReference type="NCBI Taxonomy" id="162"/>
    <lineage>
        <taxon>Bacteria</taxon>
        <taxon>Pseudomonadati</taxon>
        <taxon>Spirochaetota</taxon>
        <taxon>Spirochaetia</taxon>
        <taxon>Spirochaetales</taxon>
        <taxon>Treponemataceae</taxon>
        <taxon>Treponema</taxon>
    </lineage>
</organism>
<dbReference type="SUPFAM" id="SSF49265">
    <property type="entry name" value="Fibronectin type III"/>
    <property type="match status" value="1"/>
</dbReference>
<dbReference type="AlphaFoldDB" id="A0AAE6M7L0"/>
<gene>
    <name evidence="2" type="ORF">FUT82_08115</name>
</gene>
<dbReference type="Pfam" id="PF00041">
    <property type="entry name" value="fn3"/>
    <property type="match status" value="1"/>
</dbReference>
<evidence type="ECO:0000259" key="1">
    <source>
        <dbReference type="PROSITE" id="PS50853"/>
    </source>
</evidence>
<feature type="domain" description="Fibronectin type-III" evidence="1">
    <location>
        <begin position="518"/>
        <end position="602"/>
    </location>
</feature>
<evidence type="ECO:0000313" key="2">
    <source>
        <dbReference type="EMBL" id="QEJ97965.1"/>
    </source>
</evidence>